<organism evidence="1 2">
    <name type="scientific">Rhododendron molle</name>
    <name type="common">Chinese azalea</name>
    <name type="synonym">Azalea mollis</name>
    <dbReference type="NCBI Taxonomy" id="49168"/>
    <lineage>
        <taxon>Eukaryota</taxon>
        <taxon>Viridiplantae</taxon>
        <taxon>Streptophyta</taxon>
        <taxon>Embryophyta</taxon>
        <taxon>Tracheophyta</taxon>
        <taxon>Spermatophyta</taxon>
        <taxon>Magnoliopsida</taxon>
        <taxon>eudicotyledons</taxon>
        <taxon>Gunneridae</taxon>
        <taxon>Pentapetalae</taxon>
        <taxon>asterids</taxon>
        <taxon>Ericales</taxon>
        <taxon>Ericaceae</taxon>
        <taxon>Ericoideae</taxon>
        <taxon>Rhodoreae</taxon>
        <taxon>Rhododendron</taxon>
    </lineage>
</organism>
<accession>A0ACC0NKT2</accession>
<dbReference type="Proteomes" id="UP001062846">
    <property type="component" value="Chromosome 5"/>
</dbReference>
<dbReference type="EMBL" id="CM046392">
    <property type="protein sequence ID" value="KAI8553871.1"/>
    <property type="molecule type" value="Genomic_DNA"/>
</dbReference>
<reference evidence="1" key="1">
    <citation type="submission" date="2022-02" db="EMBL/GenBank/DDBJ databases">
        <title>Plant Genome Project.</title>
        <authorList>
            <person name="Zhang R.-G."/>
        </authorList>
    </citation>
    <scope>NUCLEOTIDE SEQUENCE</scope>
    <source>
        <strain evidence="1">AT1</strain>
    </source>
</reference>
<protein>
    <submittedName>
        <fullName evidence="1">Uncharacterized protein</fullName>
    </submittedName>
</protein>
<name>A0ACC0NKT2_RHOML</name>
<proteinExistence type="predicted"/>
<keyword evidence="2" id="KW-1185">Reference proteome</keyword>
<comment type="caution">
    <text evidence="1">The sequence shown here is derived from an EMBL/GenBank/DDBJ whole genome shotgun (WGS) entry which is preliminary data.</text>
</comment>
<evidence type="ECO:0000313" key="2">
    <source>
        <dbReference type="Proteomes" id="UP001062846"/>
    </source>
</evidence>
<gene>
    <name evidence="1" type="ORF">RHMOL_Rhmol05G0049500</name>
</gene>
<evidence type="ECO:0000313" key="1">
    <source>
        <dbReference type="EMBL" id="KAI8553871.1"/>
    </source>
</evidence>
<sequence length="75" mass="8433">MQFLFSVWDILCNIPVLIITCIVQNHQQEDETETDPPPPPQVLVADDDIDIRGNPILPEQPPSELITVVVQSLDE</sequence>